<sequence>MSAPDDRIAKGPGGLNLPRPTNGTPRLSALIVARNEQERLPDCLASVAFADEVVVVLDRSTDASAEIAKAAGARVIEGAWELEGARRNTGIDACTGDWILEVDADERVNPALAEAVRATIATSTHAWHQVPVDNYVGDRLIKYGWAGSFGTTSVPRLFRRGAKRWRAQRVHPGLDWTGKEGPKITTGALVHLVDRDISDMLRRLDKYSSAKAADLLAGGDIGTLRANVRRFFSRGFKSYVSRKGYREGGWGVLLALCTGAFPLLSYLKARLEPERHRPAP</sequence>
<dbReference type="Gene3D" id="3.90.550.10">
    <property type="entry name" value="Spore Coat Polysaccharide Biosynthesis Protein SpsA, Chain A"/>
    <property type="match status" value="1"/>
</dbReference>
<evidence type="ECO:0000256" key="2">
    <source>
        <dbReference type="SAM" id="MobiDB-lite"/>
    </source>
</evidence>
<accession>A0A9X9WE12</accession>
<dbReference type="AlphaFoldDB" id="A0A9X9WE12"/>
<dbReference type="PANTHER" id="PTHR43630">
    <property type="entry name" value="POLY-BETA-1,6-N-ACETYL-D-GLUCOSAMINE SYNTHASE"/>
    <property type="match status" value="1"/>
</dbReference>
<organism evidence="4 7">
    <name type="scientific">Neoroseomonas oryzicola</name>
    <dbReference type="NCBI Taxonomy" id="535904"/>
    <lineage>
        <taxon>Bacteria</taxon>
        <taxon>Pseudomonadati</taxon>
        <taxon>Pseudomonadota</taxon>
        <taxon>Alphaproteobacteria</taxon>
        <taxon>Acetobacterales</taxon>
        <taxon>Acetobacteraceae</taxon>
        <taxon>Neoroseomonas</taxon>
    </lineage>
</organism>
<comment type="caution">
    <text evidence="4">The sequence shown here is derived from an EMBL/GenBank/DDBJ whole genome shotgun (WGS) entry which is preliminary data.</text>
</comment>
<evidence type="ECO:0000259" key="3">
    <source>
        <dbReference type="Pfam" id="PF00535"/>
    </source>
</evidence>
<evidence type="ECO:0000313" key="4">
    <source>
        <dbReference type="EMBL" id="MBR0658572.1"/>
    </source>
</evidence>
<dbReference type="CDD" id="cd02511">
    <property type="entry name" value="Beta4Glucosyltransferase"/>
    <property type="match status" value="1"/>
</dbReference>
<evidence type="ECO:0000313" key="5">
    <source>
        <dbReference type="EMBL" id="NKE16603.1"/>
    </source>
</evidence>
<dbReference type="InterPro" id="IPR001173">
    <property type="entry name" value="Glyco_trans_2-like"/>
</dbReference>
<dbReference type="PANTHER" id="PTHR43630:SF2">
    <property type="entry name" value="GLYCOSYLTRANSFERASE"/>
    <property type="match status" value="1"/>
</dbReference>
<feature type="region of interest" description="Disordered" evidence="2">
    <location>
        <begin position="1"/>
        <end position="22"/>
    </location>
</feature>
<name>A0A9X9WE12_9PROT</name>
<dbReference type="RefSeq" id="WP_168040376.1">
    <property type="nucleotide sequence ID" value="NZ_JAAEDK010000008.1"/>
</dbReference>
<feature type="domain" description="Glycosyltransferase 2-like" evidence="3">
    <location>
        <begin position="28"/>
        <end position="141"/>
    </location>
</feature>
<evidence type="ECO:0000313" key="7">
    <source>
        <dbReference type="Proteomes" id="UP001138708"/>
    </source>
</evidence>
<dbReference type="SUPFAM" id="SSF53448">
    <property type="entry name" value="Nucleotide-diphospho-sugar transferases"/>
    <property type="match status" value="1"/>
</dbReference>
<protein>
    <submittedName>
        <fullName evidence="4">Glycosyltransferase family 2 protein</fullName>
    </submittedName>
</protein>
<gene>
    <name evidence="5" type="ORF">GWK15_06590</name>
    <name evidence="4" type="ORF">GXW75_04880</name>
</gene>
<dbReference type="Pfam" id="PF00535">
    <property type="entry name" value="Glycos_transf_2"/>
    <property type="match status" value="1"/>
</dbReference>
<evidence type="ECO:0000256" key="1">
    <source>
        <dbReference type="ARBA" id="ARBA00038494"/>
    </source>
</evidence>
<evidence type="ECO:0000313" key="6">
    <source>
        <dbReference type="Proteomes" id="UP000746741"/>
    </source>
</evidence>
<dbReference type="Proteomes" id="UP001138708">
    <property type="component" value="Unassembled WGS sequence"/>
</dbReference>
<dbReference type="Proteomes" id="UP000746741">
    <property type="component" value="Unassembled WGS sequence"/>
</dbReference>
<reference evidence="4" key="3">
    <citation type="journal article" date="2021" name="Syst. Appl. Microbiol.">
        <title>Roseomonas hellenica sp. nov., isolated from roots of wild-growing Alkanna tinctoria.</title>
        <authorList>
            <person name="Rat A."/>
            <person name="Naranjo H.D."/>
            <person name="Lebbe L."/>
            <person name="Cnockaert M."/>
            <person name="Krigas N."/>
            <person name="Grigoriadou K."/>
            <person name="Maloupa E."/>
            <person name="Willems A."/>
        </authorList>
    </citation>
    <scope>NUCLEOTIDE SEQUENCE</scope>
    <source>
        <strain evidence="4">LMG 31161</strain>
    </source>
</reference>
<keyword evidence="6" id="KW-1185">Reference proteome</keyword>
<proteinExistence type="inferred from homology"/>
<dbReference type="EMBL" id="JAAEDK010000008">
    <property type="protein sequence ID" value="MBR0658572.1"/>
    <property type="molecule type" value="Genomic_DNA"/>
</dbReference>
<dbReference type="EMBL" id="JAAVUP010000002">
    <property type="protein sequence ID" value="NKE16603.1"/>
    <property type="molecule type" value="Genomic_DNA"/>
</dbReference>
<reference evidence="4" key="1">
    <citation type="submission" date="2020-01" db="EMBL/GenBank/DDBJ databases">
        <authorList>
            <person name="Rat A."/>
        </authorList>
    </citation>
    <scope>NUCLEOTIDE SEQUENCE</scope>
    <source>
        <strain evidence="4">LMG 31161</strain>
    </source>
</reference>
<reference evidence="5 6" key="2">
    <citation type="submission" date="2020-02" db="EMBL/GenBank/DDBJ databases">
        <authorList>
            <person name="Sun Q."/>
            <person name="Inoue M."/>
        </authorList>
    </citation>
    <scope>NUCLEOTIDE SEQUENCE [LARGE SCALE GENOMIC DNA]</scope>
    <source>
        <strain evidence="5 6">KCTC 22478</strain>
    </source>
</reference>
<dbReference type="InterPro" id="IPR029044">
    <property type="entry name" value="Nucleotide-diphossugar_trans"/>
</dbReference>
<comment type="similarity">
    <text evidence="1">Belongs to the glycosyltransferase 2 family. WaaE/KdtX subfamily.</text>
</comment>